<protein>
    <submittedName>
        <fullName evidence="2">Uncharacterized protein</fullName>
    </submittedName>
</protein>
<keyword evidence="3" id="KW-1185">Reference proteome</keyword>
<proteinExistence type="predicted"/>
<dbReference type="Proteomes" id="UP000198755">
    <property type="component" value="Unassembled WGS sequence"/>
</dbReference>
<gene>
    <name evidence="2" type="ORF">SAMN05444581_110122</name>
</gene>
<organism evidence="2 3">
    <name type="scientific">Methylocapsa palsarum</name>
    <dbReference type="NCBI Taxonomy" id="1612308"/>
    <lineage>
        <taxon>Bacteria</taxon>
        <taxon>Pseudomonadati</taxon>
        <taxon>Pseudomonadota</taxon>
        <taxon>Alphaproteobacteria</taxon>
        <taxon>Hyphomicrobiales</taxon>
        <taxon>Beijerinckiaceae</taxon>
        <taxon>Methylocapsa</taxon>
    </lineage>
</organism>
<accession>A0A1I4AIA4</accession>
<dbReference type="AlphaFoldDB" id="A0A1I4AIA4"/>
<evidence type="ECO:0000313" key="3">
    <source>
        <dbReference type="Proteomes" id="UP000198755"/>
    </source>
</evidence>
<reference evidence="2 3" key="1">
    <citation type="submission" date="2016-10" db="EMBL/GenBank/DDBJ databases">
        <authorList>
            <person name="de Groot N.N."/>
        </authorList>
    </citation>
    <scope>NUCLEOTIDE SEQUENCE [LARGE SCALE GENOMIC DNA]</scope>
    <source>
        <strain evidence="2 3">NE2</strain>
    </source>
</reference>
<sequence length="98" mass="10358">MVCFLFFCDYAPSPAAPPPGIYYGAPSAIYPAPPPVYDTPFYSVPSVPDGMGGFVPITNSRVLPDGSLRPYDPVLDGPAYASPSDYEGRSAAPAPGWR</sequence>
<dbReference type="STRING" id="1612308.SAMN05444581_110122"/>
<dbReference type="RefSeq" id="WP_091682866.1">
    <property type="nucleotide sequence ID" value="NZ_FOSN01000010.1"/>
</dbReference>
<name>A0A1I4AIA4_9HYPH</name>
<evidence type="ECO:0000313" key="2">
    <source>
        <dbReference type="EMBL" id="SFK56158.1"/>
    </source>
</evidence>
<dbReference type="EMBL" id="FOSN01000010">
    <property type="protein sequence ID" value="SFK56158.1"/>
    <property type="molecule type" value="Genomic_DNA"/>
</dbReference>
<feature type="region of interest" description="Disordered" evidence="1">
    <location>
        <begin position="74"/>
        <end position="98"/>
    </location>
</feature>
<evidence type="ECO:0000256" key="1">
    <source>
        <dbReference type="SAM" id="MobiDB-lite"/>
    </source>
</evidence>
<dbReference type="OrthoDB" id="8457214at2"/>